<evidence type="ECO:0000313" key="3">
    <source>
        <dbReference type="Proteomes" id="UP000030848"/>
    </source>
</evidence>
<evidence type="ECO:0000313" key="2">
    <source>
        <dbReference type="EMBL" id="KHF44731.1"/>
    </source>
</evidence>
<dbReference type="Pfam" id="PF01909">
    <property type="entry name" value="NTP_transf_2"/>
    <property type="match status" value="1"/>
</dbReference>
<dbReference type="RefSeq" id="WP_197054553.1">
    <property type="nucleotide sequence ID" value="NZ_FOWS01000002.1"/>
</dbReference>
<dbReference type="AlphaFoldDB" id="A0A837DDU4"/>
<organism evidence="2 3">
    <name type="scientific">Saccharomonospora viridis</name>
    <dbReference type="NCBI Taxonomy" id="1852"/>
    <lineage>
        <taxon>Bacteria</taxon>
        <taxon>Bacillati</taxon>
        <taxon>Actinomycetota</taxon>
        <taxon>Actinomycetes</taxon>
        <taxon>Pseudonocardiales</taxon>
        <taxon>Pseudonocardiaceae</taxon>
        <taxon>Saccharomonospora</taxon>
    </lineage>
</organism>
<proteinExistence type="predicted"/>
<evidence type="ECO:0000259" key="1">
    <source>
        <dbReference type="Pfam" id="PF01909"/>
    </source>
</evidence>
<dbReference type="Proteomes" id="UP000030848">
    <property type="component" value="Unassembled WGS sequence"/>
</dbReference>
<reference evidence="2 3" key="1">
    <citation type="submission" date="2014-10" db="EMBL/GenBank/DDBJ databases">
        <title>Genome sequence of Micropolyspora internatus JCM3315.</title>
        <authorList>
            <person name="Shin S.-K."/>
            <person name="Yi H."/>
        </authorList>
    </citation>
    <scope>NUCLEOTIDE SEQUENCE [LARGE SCALE GENOMIC DNA]</scope>
    <source>
        <strain evidence="2 3">JCM 3315</strain>
    </source>
</reference>
<feature type="domain" description="Polymerase nucleotidyl transferase" evidence="1">
    <location>
        <begin position="12"/>
        <end position="71"/>
    </location>
</feature>
<dbReference type="InterPro" id="IPR043519">
    <property type="entry name" value="NT_sf"/>
</dbReference>
<dbReference type="Gene3D" id="3.30.460.10">
    <property type="entry name" value="Beta Polymerase, domain 2"/>
    <property type="match status" value="1"/>
</dbReference>
<dbReference type="GO" id="GO:0016779">
    <property type="term" value="F:nucleotidyltransferase activity"/>
    <property type="evidence" value="ECO:0007669"/>
    <property type="project" value="InterPro"/>
</dbReference>
<comment type="caution">
    <text evidence="2">The sequence shown here is derived from an EMBL/GenBank/DDBJ whole genome shotgun (WGS) entry which is preliminary data.</text>
</comment>
<gene>
    <name evidence="2" type="ORF">MINT15_16130</name>
</gene>
<dbReference type="CDD" id="cd05403">
    <property type="entry name" value="NT_KNTase_like"/>
    <property type="match status" value="1"/>
</dbReference>
<dbReference type="SUPFAM" id="SSF81301">
    <property type="entry name" value="Nucleotidyltransferase"/>
    <property type="match status" value="1"/>
</dbReference>
<sequence length="255" mass="27955">MTDRGFLAYVSSRLAELPGVEAVSLGGSRAVGNHRPDSDWDFAIYYRGEFSPDHLRAIGWPGEVSEIGAWSPGVFNGGAWLRIDDRPVDVHYRDLDSVEHELSEARQGRFRYEPLMFHLAGIPTYLVVAELALNRVLHGTLPKPDYPEALRQNAPDAWWNMAELTFTYAKANHAPYGRLAQCLALTVQGASQAAHAVLAARGEWITNEKTLLSRAGLTEVNDIVARADNDSLGDTVAAVRDLCARTLDAARTASA</sequence>
<dbReference type="EMBL" id="JRZE01000003">
    <property type="protein sequence ID" value="KHF44731.1"/>
    <property type="molecule type" value="Genomic_DNA"/>
</dbReference>
<protein>
    <submittedName>
        <fullName evidence="2">DNA polymerase subunit beta</fullName>
    </submittedName>
</protein>
<dbReference type="InterPro" id="IPR002934">
    <property type="entry name" value="Polymerase_NTP_transf_dom"/>
</dbReference>
<name>A0A837DDU4_9PSEU</name>
<accession>A0A837DDU4</accession>